<dbReference type="PANTHER" id="PTHR47959:SF13">
    <property type="entry name" value="ATP-DEPENDENT RNA HELICASE RHLE"/>
    <property type="match status" value="1"/>
</dbReference>
<dbReference type="PROSITE" id="PS51195">
    <property type="entry name" value="Q_MOTIF"/>
    <property type="match status" value="1"/>
</dbReference>
<dbReference type="InterPro" id="IPR014014">
    <property type="entry name" value="RNA_helicase_DEAD_Q_motif"/>
</dbReference>
<sequence length="68" mass="6989">MGLCGCIRGKPMTQETVGFAALGIHPNVLAAIVAVGYEEPSPIQAQSIPLILEGHDMIGQAQTGTGKT</sequence>
<evidence type="ECO:0000313" key="8">
    <source>
        <dbReference type="Proteomes" id="UP000253594"/>
    </source>
</evidence>
<name>A0A367LTH7_PSEAI</name>
<dbReference type="Pfam" id="PF00270">
    <property type="entry name" value="DEAD"/>
    <property type="match status" value="1"/>
</dbReference>
<keyword evidence="3 7" id="KW-0347">Helicase</keyword>
<evidence type="ECO:0000256" key="3">
    <source>
        <dbReference type="ARBA" id="ARBA00022806"/>
    </source>
</evidence>
<evidence type="ECO:0000256" key="5">
    <source>
        <dbReference type="PROSITE-ProRule" id="PRU00552"/>
    </source>
</evidence>
<feature type="short sequence motif" description="Q motif" evidence="5">
    <location>
        <begin position="17"/>
        <end position="45"/>
    </location>
</feature>
<feature type="non-terminal residue" evidence="7">
    <location>
        <position position="68"/>
    </location>
</feature>
<evidence type="ECO:0000256" key="1">
    <source>
        <dbReference type="ARBA" id="ARBA00022741"/>
    </source>
</evidence>
<evidence type="ECO:0000259" key="6">
    <source>
        <dbReference type="PROSITE" id="PS51195"/>
    </source>
</evidence>
<dbReference type="EMBL" id="QORE01004158">
    <property type="protein sequence ID" value="RCI64016.1"/>
    <property type="molecule type" value="Genomic_DNA"/>
</dbReference>
<dbReference type="InterPro" id="IPR050079">
    <property type="entry name" value="DEAD_box_RNA_helicase"/>
</dbReference>
<dbReference type="GO" id="GO:0003676">
    <property type="term" value="F:nucleic acid binding"/>
    <property type="evidence" value="ECO:0007669"/>
    <property type="project" value="InterPro"/>
</dbReference>
<dbReference type="GO" id="GO:0005524">
    <property type="term" value="F:ATP binding"/>
    <property type="evidence" value="ECO:0007669"/>
    <property type="project" value="UniProtKB-KW"/>
</dbReference>
<dbReference type="Proteomes" id="UP000253594">
    <property type="component" value="Unassembled WGS sequence"/>
</dbReference>
<gene>
    <name evidence="7" type="ORF">DT376_45255</name>
</gene>
<dbReference type="InterPro" id="IPR027417">
    <property type="entry name" value="P-loop_NTPase"/>
</dbReference>
<feature type="domain" description="DEAD-box RNA helicase Q" evidence="6">
    <location>
        <begin position="17"/>
        <end position="45"/>
    </location>
</feature>
<dbReference type="InterPro" id="IPR011545">
    <property type="entry name" value="DEAD/DEAH_box_helicase_dom"/>
</dbReference>
<proteinExistence type="predicted"/>
<evidence type="ECO:0000256" key="2">
    <source>
        <dbReference type="ARBA" id="ARBA00022801"/>
    </source>
</evidence>
<dbReference type="Gene3D" id="3.40.50.300">
    <property type="entry name" value="P-loop containing nucleotide triphosphate hydrolases"/>
    <property type="match status" value="1"/>
</dbReference>
<dbReference type="AlphaFoldDB" id="A0A367LTH7"/>
<organism evidence="7 8">
    <name type="scientific">Pseudomonas aeruginosa</name>
    <dbReference type="NCBI Taxonomy" id="287"/>
    <lineage>
        <taxon>Bacteria</taxon>
        <taxon>Pseudomonadati</taxon>
        <taxon>Pseudomonadota</taxon>
        <taxon>Gammaproteobacteria</taxon>
        <taxon>Pseudomonadales</taxon>
        <taxon>Pseudomonadaceae</taxon>
        <taxon>Pseudomonas</taxon>
    </lineage>
</organism>
<dbReference type="PANTHER" id="PTHR47959">
    <property type="entry name" value="ATP-DEPENDENT RNA HELICASE RHLE-RELATED"/>
    <property type="match status" value="1"/>
</dbReference>
<keyword evidence="1" id="KW-0547">Nucleotide-binding</keyword>
<reference evidence="7 8" key="1">
    <citation type="submission" date="2018-07" db="EMBL/GenBank/DDBJ databases">
        <title>Mechanisms of high-level aminoglycoside resistance among Gram-negative pathogens in Brazil.</title>
        <authorList>
            <person name="Ballaben A.S."/>
            <person name="Darini A.L.C."/>
            <person name="Doi Y."/>
        </authorList>
    </citation>
    <scope>NUCLEOTIDE SEQUENCE [LARGE SCALE GENOMIC DNA]</scope>
    <source>
        <strain evidence="7 8">B2-305</strain>
    </source>
</reference>
<dbReference type="RefSeq" id="WP_237753366.1">
    <property type="nucleotide sequence ID" value="NZ_JTQH01000027.1"/>
</dbReference>
<comment type="caution">
    <text evidence="7">The sequence shown here is derived from an EMBL/GenBank/DDBJ whole genome shotgun (WGS) entry which is preliminary data.</text>
</comment>
<evidence type="ECO:0000313" key="7">
    <source>
        <dbReference type="EMBL" id="RCI64016.1"/>
    </source>
</evidence>
<keyword evidence="4" id="KW-0067">ATP-binding</keyword>
<dbReference type="GO" id="GO:0003724">
    <property type="term" value="F:RNA helicase activity"/>
    <property type="evidence" value="ECO:0007669"/>
    <property type="project" value="InterPro"/>
</dbReference>
<dbReference type="GO" id="GO:0016787">
    <property type="term" value="F:hydrolase activity"/>
    <property type="evidence" value="ECO:0007669"/>
    <property type="project" value="UniProtKB-KW"/>
</dbReference>
<evidence type="ECO:0000256" key="4">
    <source>
        <dbReference type="ARBA" id="ARBA00022840"/>
    </source>
</evidence>
<keyword evidence="2" id="KW-0378">Hydrolase</keyword>
<dbReference type="GO" id="GO:0005829">
    <property type="term" value="C:cytosol"/>
    <property type="evidence" value="ECO:0007669"/>
    <property type="project" value="TreeGrafter"/>
</dbReference>
<accession>A0A367LTH7</accession>
<protein>
    <submittedName>
        <fullName evidence="7">ATP-dependent RNA helicase</fullName>
    </submittedName>
</protein>
<dbReference type="SUPFAM" id="SSF52540">
    <property type="entry name" value="P-loop containing nucleoside triphosphate hydrolases"/>
    <property type="match status" value="1"/>
</dbReference>